<dbReference type="InterPro" id="IPR001610">
    <property type="entry name" value="PAC"/>
</dbReference>
<dbReference type="FunFam" id="3.30.565.10:FF:000010">
    <property type="entry name" value="Sensor histidine kinase RcsC"/>
    <property type="match status" value="1"/>
</dbReference>
<evidence type="ECO:0000256" key="8">
    <source>
        <dbReference type="ARBA" id="ARBA00022777"/>
    </source>
</evidence>
<feature type="modified residue" description="4-aspartylphosphate" evidence="12">
    <location>
        <position position="1065"/>
    </location>
</feature>
<dbReference type="Pfam" id="PF00072">
    <property type="entry name" value="Response_reg"/>
    <property type="match status" value="1"/>
</dbReference>
<evidence type="ECO:0000256" key="12">
    <source>
        <dbReference type="PROSITE-ProRule" id="PRU00169"/>
    </source>
</evidence>
<dbReference type="FunFam" id="1.10.287.130:FF:000004">
    <property type="entry name" value="Ethylene receptor 1"/>
    <property type="match status" value="1"/>
</dbReference>
<dbReference type="SMART" id="SM00091">
    <property type="entry name" value="PAS"/>
    <property type="match status" value="3"/>
</dbReference>
<dbReference type="InterPro" id="IPR003594">
    <property type="entry name" value="HATPase_dom"/>
</dbReference>
<dbReference type="CDD" id="cd00130">
    <property type="entry name" value="PAS"/>
    <property type="match status" value="3"/>
</dbReference>
<evidence type="ECO:0000256" key="4">
    <source>
        <dbReference type="ARBA" id="ARBA00022553"/>
    </source>
</evidence>
<feature type="transmembrane region" description="Helical" evidence="13">
    <location>
        <begin position="12"/>
        <end position="30"/>
    </location>
</feature>
<dbReference type="GO" id="GO:0000155">
    <property type="term" value="F:phosphorelay sensor kinase activity"/>
    <property type="evidence" value="ECO:0007669"/>
    <property type="project" value="InterPro"/>
</dbReference>
<keyword evidence="8" id="KW-0418">Kinase</keyword>
<dbReference type="STRING" id="1842532.A7E78_00995"/>
<dbReference type="SUPFAM" id="SSF52172">
    <property type="entry name" value="CheY-like"/>
    <property type="match status" value="1"/>
</dbReference>
<reference evidence="18 19" key="1">
    <citation type="journal article" date="2017" name="Genome Announc.">
        <title>Complete Genome Sequences of Two Acetylene-Fermenting Pelobacter acetylenicus Strains.</title>
        <authorList>
            <person name="Sutton J.M."/>
            <person name="Baesman S.M."/>
            <person name="Fierst J.L."/>
            <person name="Poret-Peterson A.T."/>
            <person name="Oremland R.S."/>
            <person name="Dunlap D.S."/>
            <person name="Akob D.M."/>
        </authorList>
    </citation>
    <scope>NUCLEOTIDE SEQUENCE [LARGE SCALE GENOMIC DNA]</scope>
    <source>
        <strain evidence="18 19">SFB93</strain>
    </source>
</reference>
<dbReference type="GO" id="GO:0005524">
    <property type="term" value="F:ATP binding"/>
    <property type="evidence" value="ECO:0007669"/>
    <property type="project" value="UniProtKB-KW"/>
</dbReference>
<organism evidence="18 19">
    <name type="scientific">Syntrophotalea acetylenivorans</name>
    <dbReference type="NCBI Taxonomy" id="1842532"/>
    <lineage>
        <taxon>Bacteria</taxon>
        <taxon>Pseudomonadati</taxon>
        <taxon>Thermodesulfobacteriota</taxon>
        <taxon>Desulfuromonadia</taxon>
        <taxon>Desulfuromonadales</taxon>
        <taxon>Syntrophotaleaceae</taxon>
        <taxon>Syntrophotalea</taxon>
    </lineage>
</organism>
<dbReference type="CDD" id="cd00082">
    <property type="entry name" value="HisKA"/>
    <property type="match status" value="1"/>
</dbReference>
<dbReference type="Gene3D" id="3.40.50.2300">
    <property type="match status" value="1"/>
</dbReference>
<evidence type="ECO:0000259" key="14">
    <source>
        <dbReference type="PROSITE" id="PS50109"/>
    </source>
</evidence>
<dbReference type="SUPFAM" id="SSF55874">
    <property type="entry name" value="ATPase domain of HSP90 chaperone/DNA topoisomerase II/histidine kinase"/>
    <property type="match status" value="1"/>
</dbReference>
<keyword evidence="4 12" id="KW-0597">Phosphoprotein</keyword>
<comment type="subcellular location">
    <subcellularLocation>
        <location evidence="2">Membrane</location>
    </subcellularLocation>
</comment>
<dbReference type="PROSITE" id="PS50113">
    <property type="entry name" value="PAC"/>
    <property type="match status" value="2"/>
</dbReference>
<dbReference type="InterPro" id="IPR003661">
    <property type="entry name" value="HisK_dim/P_dom"/>
</dbReference>
<feature type="domain" description="PAC" evidence="17">
    <location>
        <begin position="559"/>
        <end position="613"/>
    </location>
</feature>
<evidence type="ECO:0000259" key="15">
    <source>
        <dbReference type="PROSITE" id="PS50110"/>
    </source>
</evidence>
<dbReference type="Gene3D" id="3.30.450.20">
    <property type="entry name" value="PAS domain"/>
    <property type="match status" value="3"/>
</dbReference>
<keyword evidence="9" id="KW-0067">ATP-binding</keyword>
<dbReference type="OrthoDB" id="5378360at2"/>
<dbReference type="AlphaFoldDB" id="A0A1L3GKV2"/>
<evidence type="ECO:0000259" key="17">
    <source>
        <dbReference type="PROSITE" id="PS50113"/>
    </source>
</evidence>
<dbReference type="PROSITE" id="PS50112">
    <property type="entry name" value="PAS"/>
    <property type="match status" value="3"/>
</dbReference>
<sequence length="1222" mass="137344">MGSRLKRLATGYGLIAAMLSLSLGLGLFLFRTMEQKKLGHFSEHQTTLDTAYRASLQMYQLAIENFYANAINNNDILQLLETGSTSQGSKQDLARGRLYRRIFPAYQAIKADIPLQLQFYLPDGTSFLRFHKPDRYGDPLLEFQESIRLANSEKRPVHGFETGKVRSGFRYVYPLIYQNRHLGSIAVSVTAKGIRDALAQLDPNREYAFLLSRTLTKPHIFPEQQWLYSPAVIHPDYLLEDANAILPESPPQLSAGASAINHRLRKNKRVQTALSQGQPLTTHATVDGSKHIVSMLPIQDIRGQVAGYLVSYAQDPASAAFFYEFVVYLTTMLLVLAVITFLILRIRRWTDALSTEKHNLQAMNNALAEGVYVTDEEGVIERINPAACKILGFSEQELIGKIAHDLFHCHSDNAFISKDDCPFFLTVSQGQHYQSEESFRHRSGSILTVELASRPIWVEDQFHGTVTAFHDITARKVTEERLKQSEETARKLSTAVEQSPTAIIITDLEGIIEYANPQFLQMTGYRENEVIGQSSRLLKSGYMPHGFYKDLWRIISAGQTWKGEMLNRRKNGELYWELDAISPIRDSFNCITHYIATKVDISDRKRMEETLRENEKIQRTLMERLPIPLVIIDAASRIIESVNPAAAQLIGSAEEQIIGNRCHNFLCPAQEDSCPILDQNQTVDSSEKLLIQHDGVQIPILKTVRKVTIKGKEKLIECLVDIRDRLEAEESLRIANRQWKEATAKAEHLAEAADAANMAKSTFLASMSHEIRTPLNAILGYSQLLQKDPDLQPAQREQIQTINRSGDHLLELINDILEISRIEAGHVAIHPAPLDFRQMMADLASMFKLSCQQKSLQFEMTLEQELPQYLKADRAKIRQVLINLLSNAVKFTEQGHISLQAKGSTTDQTNWVITIDISDSGRGIDPSEQDKLFEAFEQTSSGKTSGMGSGLGLSISRAYAEQLGGELRLEESSAGSGSRFRFTFTAQECAGDELQLAPSNNLCHISTIAPQYLPIRALVVDDDTNSRNMLCQTLSEIGFSVEAVACGEEAIEHVLTSQIDLVLMDVQMTGMDGYQTTRRLRSLPNHSETKVMIVTAGGLINDDLPRQTIAAGANDFITKPFKTTELYTKIKTLCNIEYLYRPKMKNRLPSGDHPPTSEAVRDLPEHLIAALKQAVEHGDMIRFSELLEELETSNDALRDYLSTLADRYEYEKLLDFLEGCRT</sequence>
<dbReference type="InterPro" id="IPR035965">
    <property type="entry name" value="PAS-like_dom_sf"/>
</dbReference>
<dbReference type="Pfam" id="PF00512">
    <property type="entry name" value="HisKA"/>
    <property type="match status" value="1"/>
</dbReference>
<dbReference type="SMART" id="SM00448">
    <property type="entry name" value="REC"/>
    <property type="match status" value="1"/>
</dbReference>
<evidence type="ECO:0000256" key="2">
    <source>
        <dbReference type="ARBA" id="ARBA00004370"/>
    </source>
</evidence>
<dbReference type="EC" id="2.7.13.3" evidence="3"/>
<evidence type="ECO:0000256" key="3">
    <source>
        <dbReference type="ARBA" id="ARBA00012438"/>
    </source>
</evidence>
<keyword evidence="7" id="KW-0547">Nucleotide-binding</keyword>
<evidence type="ECO:0000256" key="10">
    <source>
        <dbReference type="ARBA" id="ARBA00022989"/>
    </source>
</evidence>
<dbReference type="RefSeq" id="WP_072282520.1">
    <property type="nucleotide sequence ID" value="NZ_CP015519.1"/>
</dbReference>
<dbReference type="SUPFAM" id="SSF47384">
    <property type="entry name" value="Homodimeric domain of signal transducing histidine kinase"/>
    <property type="match status" value="1"/>
</dbReference>
<comment type="catalytic activity">
    <reaction evidence="1">
        <text>ATP + protein L-histidine = ADP + protein N-phospho-L-histidine.</text>
        <dbReference type="EC" id="2.7.13.3"/>
    </reaction>
</comment>
<dbReference type="InterPro" id="IPR005467">
    <property type="entry name" value="His_kinase_dom"/>
</dbReference>
<keyword evidence="11 13" id="KW-0472">Membrane</keyword>
<dbReference type="Proteomes" id="UP000182517">
    <property type="component" value="Chromosome"/>
</dbReference>
<dbReference type="Pfam" id="PF13426">
    <property type="entry name" value="PAS_9"/>
    <property type="match status" value="3"/>
</dbReference>
<dbReference type="SMART" id="SM00387">
    <property type="entry name" value="HATPase_c"/>
    <property type="match status" value="1"/>
</dbReference>
<dbReference type="InterPro" id="IPR029150">
    <property type="entry name" value="dCache_3"/>
</dbReference>
<keyword evidence="6 13" id="KW-0812">Transmembrane</keyword>
<evidence type="ECO:0000256" key="1">
    <source>
        <dbReference type="ARBA" id="ARBA00000085"/>
    </source>
</evidence>
<gene>
    <name evidence="18" type="ORF">A7E78_00995</name>
</gene>
<name>A0A1L3GKV2_9BACT</name>
<dbReference type="InterPro" id="IPR004358">
    <property type="entry name" value="Sig_transdc_His_kin-like_C"/>
</dbReference>
<dbReference type="GO" id="GO:0016020">
    <property type="term" value="C:membrane"/>
    <property type="evidence" value="ECO:0007669"/>
    <property type="project" value="UniProtKB-SubCell"/>
</dbReference>
<feature type="domain" description="PAS" evidence="16">
    <location>
        <begin position="614"/>
        <end position="660"/>
    </location>
</feature>
<dbReference type="Gene3D" id="3.30.565.10">
    <property type="entry name" value="Histidine kinase-like ATPase, C-terminal domain"/>
    <property type="match status" value="1"/>
</dbReference>
<keyword evidence="10 13" id="KW-1133">Transmembrane helix</keyword>
<dbReference type="InterPro" id="IPR036097">
    <property type="entry name" value="HisK_dim/P_sf"/>
</dbReference>
<proteinExistence type="predicted"/>
<dbReference type="SMART" id="SM00388">
    <property type="entry name" value="HisKA"/>
    <property type="match status" value="1"/>
</dbReference>
<dbReference type="PROSITE" id="PS50110">
    <property type="entry name" value="RESPONSE_REGULATORY"/>
    <property type="match status" value="1"/>
</dbReference>
<dbReference type="InterPro" id="IPR000700">
    <property type="entry name" value="PAS-assoc_C"/>
</dbReference>
<dbReference type="KEGG" id="pef:A7E78_00995"/>
<dbReference type="SMART" id="SM00086">
    <property type="entry name" value="PAC"/>
    <property type="match status" value="3"/>
</dbReference>
<feature type="domain" description="Response regulatory" evidence="15">
    <location>
        <begin position="1016"/>
        <end position="1134"/>
    </location>
</feature>
<evidence type="ECO:0000256" key="11">
    <source>
        <dbReference type="ARBA" id="ARBA00023136"/>
    </source>
</evidence>
<keyword evidence="19" id="KW-1185">Reference proteome</keyword>
<dbReference type="PROSITE" id="PS50109">
    <property type="entry name" value="HIS_KIN"/>
    <property type="match status" value="1"/>
</dbReference>
<feature type="domain" description="Histidine kinase" evidence="14">
    <location>
        <begin position="766"/>
        <end position="988"/>
    </location>
</feature>
<evidence type="ECO:0000256" key="13">
    <source>
        <dbReference type="SAM" id="Phobius"/>
    </source>
</evidence>
<protein>
    <recommendedName>
        <fullName evidence="3">histidine kinase</fullName>
        <ecNumber evidence="3">2.7.13.3</ecNumber>
    </recommendedName>
</protein>
<evidence type="ECO:0000256" key="7">
    <source>
        <dbReference type="ARBA" id="ARBA00022741"/>
    </source>
</evidence>
<dbReference type="PRINTS" id="PR00344">
    <property type="entry name" value="BCTRLSENSOR"/>
</dbReference>
<keyword evidence="5" id="KW-0808">Transferase</keyword>
<dbReference type="CDD" id="cd17546">
    <property type="entry name" value="REC_hyHK_CKI1_RcsC-like"/>
    <property type="match status" value="1"/>
</dbReference>
<dbReference type="Pfam" id="PF02518">
    <property type="entry name" value="HATPase_c"/>
    <property type="match status" value="1"/>
</dbReference>
<dbReference type="NCBIfam" id="TIGR00229">
    <property type="entry name" value="sensory_box"/>
    <property type="match status" value="3"/>
</dbReference>
<dbReference type="InterPro" id="IPR036890">
    <property type="entry name" value="HATPase_C_sf"/>
</dbReference>
<dbReference type="Gene3D" id="1.10.287.130">
    <property type="match status" value="1"/>
</dbReference>
<feature type="transmembrane region" description="Helical" evidence="13">
    <location>
        <begin position="321"/>
        <end position="344"/>
    </location>
</feature>
<dbReference type="SUPFAM" id="SSF55785">
    <property type="entry name" value="PYP-like sensor domain (PAS domain)"/>
    <property type="match status" value="3"/>
</dbReference>
<dbReference type="PANTHER" id="PTHR43047">
    <property type="entry name" value="TWO-COMPONENT HISTIDINE PROTEIN KINASE"/>
    <property type="match status" value="1"/>
</dbReference>
<evidence type="ECO:0000313" key="18">
    <source>
        <dbReference type="EMBL" id="APG26559.1"/>
    </source>
</evidence>
<dbReference type="Pfam" id="PF14827">
    <property type="entry name" value="dCache_3"/>
    <property type="match status" value="1"/>
</dbReference>
<dbReference type="CDD" id="cd16922">
    <property type="entry name" value="HATPase_EvgS-ArcB-TorS-like"/>
    <property type="match status" value="1"/>
</dbReference>
<dbReference type="EMBL" id="CP015519">
    <property type="protein sequence ID" value="APG26559.1"/>
    <property type="molecule type" value="Genomic_DNA"/>
</dbReference>
<evidence type="ECO:0000259" key="16">
    <source>
        <dbReference type="PROSITE" id="PS50112"/>
    </source>
</evidence>
<evidence type="ECO:0000256" key="5">
    <source>
        <dbReference type="ARBA" id="ARBA00022679"/>
    </source>
</evidence>
<feature type="domain" description="PAS" evidence="16">
    <location>
        <begin position="356"/>
        <end position="408"/>
    </location>
</feature>
<dbReference type="InterPro" id="IPR011006">
    <property type="entry name" value="CheY-like_superfamily"/>
</dbReference>
<evidence type="ECO:0000256" key="6">
    <source>
        <dbReference type="ARBA" id="ARBA00022692"/>
    </source>
</evidence>
<accession>A0A1L3GKV2</accession>
<evidence type="ECO:0000256" key="9">
    <source>
        <dbReference type="ARBA" id="ARBA00022840"/>
    </source>
</evidence>
<feature type="domain" description="PAC" evidence="17">
    <location>
        <begin position="433"/>
        <end position="484"/>
    </location>
</feature>
<dbReference type="InterPro" id="IPR000014">
    <property type="entry name" value="PAS"/>
</dbReference>
<feature type="domain" description="PAS" evidence="16">
    <location>
        <begin position="488"/>
        <end position="534"/>
    </location>
</feature>
<evidence type="ECO:0000313" key="19">
    <source>
        <dbReference type="Proteomes" id="UP000182517"/>
    </source>
</evidence>
<dbReference type="InterPro" id="IPR001789">
    <property type="entry name" value="Sig_transdc_resp-reg_receiver"/>
</dbReference>